<dbReference type="SUPFAM" id="SSF55874">
    <property type="entry name" value="ATPase domain of HSP90 chaperone/DNA topoisomerase II/histidine kinase"/>
    <property type="match status" value="1"/>
</dbReference>
<keyword evidence="1" id="KW-0472">Membrane</keyword>
<feature type="transmembrane region" description="Helical" evidence="1">
    <location>
        <begin position="54"/>
        <end position="71"/>
    </location>
</feature>
<feature type="transmembrane region" description="Helical" evidence="1">
    <location>
        <begin position="6"/>
        <end position="25"/>
    </location>
</feature>
<dbReference type="Pfam" id="PF14501">
    <property type="entry name" value="HATPase_c_5"/>
    <property type="match status" value="1"/>
</dbReference>
<feature type="transmembrane region" description="Helical" evidence="1">
    <location>
        <begin position="111"/>
        <end position="131"/>
    </location>
</feature>
<feature type="transmembrane region" description="Helical" evidence="1">
    <location>
        <begin position="151"/>
        <end position="170"/>
    </location>
</feature>
<comment type="caution">
    <text evidence="3">The sequence shown here is derived from an EMBL/GenBank/DDBJ whole genome shotgun (WGS) entry which is preliminary data.</text>
</comment>
<dbReference type="Gene3D" id="3.30.565.10">
    <property type="entry name" value="Histidine kinase-like ATPase, C-terminal domain"/>
    <property type="match status" value="1"/>
</dbReference>
<evidence type="ECO:0000256" key="1">
    <source>
        <dbReference type="SAM" id="Phobius"/>
    </source>
</evidence>
<dbReference type="InterPro" id="IPR036890">
    <property type="entry name" value="HATPase_C_sf"/>
</dbReference>
<dbReference type="EMBL" id="JBHTLT010000121">
    <property type="protein sequence ID" value="MFD1206335.1"/>
    <property type="molecule type" value="Genomic_DNA"/>
</dbReference>
<feature type="domain" description="Sensor histidine kinase NatK-like C-terminal" evidence="2">
    <location>
        <begin position="326"/>
        <end position="428"/>
    </location>
</feature>
<organism evidence="3 4">
    <name type="scientific">Sporosarcina contaminans</name>
    <dbReference type="NCBI Taxonomy" id="633403"/>
    <lineage>
        <taxon>Bacteria</taxon>
        <taxon>Bacillati</taxon>
        <taxon>Bacillota</taxon>
        <taxon>Bacilli</taxon>
        <taxon>Bacillales</taxon>
        <taxon>Caryophanaceae</taxon>
        <taxon>Sporosarcina</taxon>
    </lineage>
</organism>
<keyword evidence="4" id="KW-1185">Reference proteome</keyword>
<evidence type="ECO:0000313" key="4">
    <source>
        <dbReference type="Proteomes" id="UP001597231"/>
    </source>
</evidence>
<dbReference type="PANTHER" id="PTHR40448:SF1">
    <property type="entry name" value="TWO-COMPONENT SENSOR HISTIDINE KINASE"/>
    <property type="match status" value="1"/>
</dbReference>
<dbReference type="Proteomes" id="UP001597231">
    <property type="component" value="Unassembled WGS sequence"/>
</dbReference>
<dbReference type="InterPro" id="IPR032834">
    <property type="entry name" value="NatK-like_C"/>
</dbReference>
<feature type="transmembrane region" description="Helical" evidence="1">
    <location>
        <begin position="78"/>
        <end position="99"/>
    </location>
</feature>
<proteinExistence type="predicted"/>
<evidence type="ECO:0000313" key="3">
    <source>
        <dbReference type="EMBL" id="MFD1206335.1"/>
    </source>
</evidence>
<name>A0ABW3U0Y2_9BACL</name>
<feature type="transmembrane region" description="Helical" evidence="1">
    <location>
        <begin position="32"/>
        <end position="48"/>
    </location>
</feature>
<dbReference type="PANTHER" id="PTHR40448">
    <property type="entry name" value="TWO-COMPONENT SENSOR HISTIDINE KINASE"/>
    <property type="match status" value="1"/>
</dbReference>
<sequence>MMTFIVFSLFNFIIVYGSLFYILSLKITVKRFLLSLISNTIISFFAIYYQDSIWISMSLSILLAGVLFYLFSKDYLVFHHLFVIHIGSILTEYTALLVLDFFHSSLYRATLLLVVQYILIIFIQFTLFIVIYKRIITRYQKDVQLSSVSKIVLLFIVGITFFVFYALVFIPSEIGDVDLSGLNLLLLLFYFLVMVGLTGIVLRTILKENQIHRKMMEHQQFTHYMHALEQVNRDMQSFRHDYANILISLRGYIENEDLKGLQTYFNEHIVKVEERTLHKNQMFNQLDRLKLIELKGLLATKLLSADEASVPVNIEIPDTIDTIAIDIIDLTRVIGIFLDNAIEVSAMMNDPQINIAFISRNTEIIIVFENRIMEDNLVISRLFQEHYSTKGNERGLGLSNVKAILSNYPNVSLNTYIENHWFVHEVIIEEVR</sequence>
<protein>
    <submittedName>
        <fullName evidence="3">GHKL domain-containing protein</fullName>
    </submittedName>
</protein>
<accession>A0ABW3U0Y2</accession>
<evidence type="ECO:0000259" key="2">
    <source>
        <dbReference type="Pfam" id="PF14501"/>
    </source>
</evidence>
<keyword evidence="1" id="KW-1133">Transmembrane helix</keyword>
<gene>
    <name evidence="3" type="ORF">ACFQ38_14660</name>
</gene>
<reference evidence="4" key="1">
    <citation type="journal article" date="2019" name="Int. J. Syst. Evol. Microbiol.">
        <title>The Global Catalogue of Microorganisms (GCM) 10K type strain sequencing project: providing services to taxonomists for standard genome sequencing and annotation.</title>
        <authorList>
            <consortium name="The Broad Institute Genomics Platform"/>
            <consortium name="The Broad Institute Genome Sequencing Center for Infectious Disease"/>
            <person name="Wu L."/>
            <person name="Ma J."/>
        </authorList>
    </citation>
    <scope>NUCLEOTIDE SEQUENCE [LARGE SCALE GENOMIC DNA]</scope>
    <source>
        <strain evidence="4">CCUG 53915</strain>
    </source>
</reference>
<keyword evidence="1" id="KW-0812">Transmembrane</keyword>
<feature type="transmembrane region" description="Helical" evidence="1">
    <location>
        <begin position="182"/>
        <end position="206"/>
    </location>
</feature>